<evidence type="ECO:0000313" key="2">
    <source>
        <dbReference type="Proteomes" id="UP000694892"/>
    </source>
</evidence>
<gene>
    <name evidence="1" type="ORF">XELAEV_18037436mg</name>
</gene>
<protein>
    <submittedName>
        <fullName evidence="1">Uncharacterized protein</fullName>
    </submittedName>
</protein>
<dbReference type="AlphaFoldDB" id="A0A974CDE1"/>
<accession>A0A974CDE1</accession>
<dbReference type="EMBL" id="CM004479">
    <property type="protein sequence ID" value="OCT70515.1"/>
    <property type="molecule type" value="Genomic_DNA"/>
</dbReference>
<reference evidence="2" key="1">
    <citation type="journal article" date="2016" name="Nature">
        <title>Genome evolution in the allotetraploid frog Xenopus laevis.</title>
        <authorList>
            <person name="Session A.M."/>
            <person name="Uno Y."/>
            <person name="Kwon T."/>
            <person name="Chapman J.A."/>
            <person name="Toyoda A."/>
            <person name="Takahashi S."/>
            <person name="Fukui A."/>
            <person name="Hikosaka A."/>
            <person name="Suzuki A."/>
            <person name="Kondo M."/>
            <person name="van Heeringen S.J."/>
            <person name="Quigley I."/>
            <person name="Heinz S."/>
            <person name="Ogino H."/>
            <person name="Ochi H."/>
            <person name="Hellsten U."/>
            <person name="Lyons J.B."/>
            <person name="Simakov O."/>
            <person name="Putnam N."/>
            <person name="Stites J."/>
            <person name="Kuroki Y."/>
            <person name="Tanaka T."/>
            <person name="Michiue T."/>
            <person name="Watanabe M."/>
            <person name="Bogdanovic O."/>
            <person name="Lister R."/>
            <person name="Georgiou G."/>
            <person name="Paranjpe S.S."/>
            <person name="van Kruijsbergen I."/>
            <person name="Shu S."/>
            <person name="Carlson J."/>
            <person name="Kinoshita T."/>
            <person name="Ohta Y."/>
            <person name="Mawaribuchi S."/>
            <person name="Jenkins J."/>
            <person name="Grimwood J."/>
            <person name="Schmutz J."/>
            <person name="Mitros T."/>
            <person name="Mozaffari S.V."/>
            <person name="Suzuki Y."/>
            <person name="Haramoto Y."/>
            <person name="Yamamoto T.S."/>
            <person name="Takagi C."/>
            <person name="Heald R."/>
            <person name="Miller K."/>
            <person name="Haudenschild C."/>
            <person name="Kitzman J."/>
            <person name="Nakayama T."/>
            <person name="Izutsu Y."/>
            <person name="Robert J."/>
            <person name="Fortriede J."/>
            <person name="Burns K."/>
            <person name="Lotay V."/>
            <person name="Karimi K."/>
            <person name="Yasuoka Y."/>
            <person name="Dichmann D.S."/>
            <person name="Flajnik M.F."/>
            <person name="Houston D.W."/>
            <person name="Shendure J."/>
            <person name="DuPasquier L."/>
            <person name="Vize P.D."/>
            <person name="Zorn A.M."/>
            <person name="Ito M."/>
            <person name="Marcotte E.M."/>
            <person name="Wallingford J.B."/>
            <person name="Ito Y."/>
            <person name="Asashima M."/>
            <person name="Ueno N."/>
            <person name="Matsuda Y."/>
            <person name="Veenstra G.J."/>
            <person name="Fujiyama A."/>
            <person name="Harland R.M."/>
            <person name="Taira M."/>
            <person name="Rokhsar D.S."/>
        </authorList>
    </citation>
    <scope>NUCLEOTIDE SEQUENCE [LARGE SCALE GENOMIC DNA]</scope>
    <source>
        <strain evidence="2">J</strain>
    </source>
</reference>
<organism evidence="1 2">
    <name type="scientific">Xenopus laevis</name>
    <name type="common">African clawed frog</name>
    <dbReference type="NCBI Taxonomy" id="8355"/>
    <lineage>
        <taxon>Eukaryota</taxon>
        <taxon>Metazoa</taxon>
        <taxon>Chordata</taxon>
        <taxon>Craniata</taxon>
        <taxon>Vertebrata</taxon>
        <taxon>Euteleostomi</taxon>
        <taxon>Amphibia</taxon>
        <taxon>Batrachia</taxon>
        <taxon>Anura</taxon>
        <taxon>Pipoidea</taxon>
        <taxon>Pipidae</taxon>
        <taxon>Xenopodinae</taxon>
        <taxon>Xenopus</taxon>
        <taxon>Xenopus</taxon>
    </lineage>
</organism>
<dbReference type="Proteomes" id="UP000694892">
    <property type="component" value="Chromosome 7S"/>
</dbReference>
<proteinExistence type="predicted"/>
<evidence type="ECO:0000313" key="1">
    <source>
        <dbReference type="EMBL" id="OCT70515.1"/>
    </source>
</evidence>
<sequence length="68" mass="7572">MLEILFLQQLKHPLLLVPPLALKMMGMQNARPLSHFNITGTIPKGFTQLVQIDNTSVSTHSLVHLSNP</sequence>
<name>A0A974CDE1_XENLA</name>